<keyword evidence="2" id="KW-1185">Reference proteome</keyword>
<name>A0A3N6PDH2_9CYAN</name>
<comment type="caution">
    <text evidence="1">The sequence shown here is derived from an EMBL/GenBank/DDBJ whole genome shotgun (WGS) entry which is preliminary data.</text>
</comment>
<reference evidence="1 2" key="1">
    <citation type="journal article" date="2018" name="ACS Chem. Biol.">
        <title>Ketoreductase domain dysfunction expands chemodiversity: malyngamide biosynthesis in the cyanobacterium Okeania hirsuta.</title>
        <authorList>
            <person name="Moss N.A."/>
            <person name="Leao T."/>
            <person name="Rankin M."/>
            <person name="McCullough T.M."/>
            <person name="Qu P."/>
            <person name="Korobeynikov A."/>
            <person name="Smith J.L."/>
            <person name="Gerwick L."/>
            <person name="Gerwick W.H."/>
        </authorList>
    </citation>
    <scope>NUCLEOTIDE SEQUENCE [LARGE SCALE GENOMIC DNA]</scope>
    <source>
        <strain evidence="1 2">PAB10Feb10-1</strain>
    </source>
</reference>
<proteinExistence type="predicted"/>
<dbReference type="Proteomes" id="UP000269154">
    <property type="component" value="Unassembled WGS sequence"/>
</dbReference>
<evidence type="ECO:0000313" key="1">
    <source>
        <dbReference type="EMBL" id="RQH44987.1"/>
    </source>
</evidence>
<evidence type="ECO:0000313" key="2">
    <source>
        <dbReference type="Proteomes" id="UP000269154"/>
    </source>
</evidence>
<dbReference type="OrthoDB" id="9788881at2"/>
<organism evidence="1 2">
    <name type="scientific">Okeania hirsuta</name>
    <dbReference type="NCBI Taxonomy" id="1458930"/>
    <lineage>
        <taxon>Bacteria</taxon>
        <taxon>Bacillati</taxon>
        <taxon>Cyanobacteriota</taxon>
        <taxon>Cyanophyceae</taxon>
        <taxon>Oscillatoriophycideae</taxon>
        <taxon>Oscillatoriales</taxon>
        <taxon>Microcoleaceae</taxon>
        <taxon>Okeania</taxon>
    </lineage>
</organism>
<accession>A0A3N6PDH2</accession>
<protein>
    <submittedName>
        <fullName evidence="1">Uncharacterized protein</fullName>
    </submittedName>
</protein>
<gene>
    <name evidence="1" type="ORF">D5R40_11140</name>
</gene>
<dbReference type="EMBL" id="RCBY01000049">
    <property type="protein sequence ID" value="RQH44987.1"/>
    <property type="molecule type" value="Genomic_DNA"/>
</dbReference>
<sequence length="87" mass="10186">MPQLILEECADKYKGFCRRYTPRKKTTKKNDWGKRILSKVPKSKVSPGQIPLPFLIEKIVLIEIPEIAQTAIHFIKANRFPNYSVEW</sequence>
<dbReference type="RefSeq" id="WP_124144834.1">
    <property type="nucleotide sequence ID" value="NZ_CAWOKI010000041.1"/>
</dbReference>
<dbReference type="AlphaFoldDB" id="A0A3N6PDH2"/>